<dbReference type="Proteomes" id="UP000185934">
    <property type="component" value="Chromosome"/>
</dbReference>
<dbReference type="NCBIfam" id="TIGR00166">
    <property type="entry name" value="S6"/>
    <property type="match status" value="1"/>
</dbReference>
<organism evidence="5 6">
    <name type="scientific">Dehalogenimonas formicexedens</name>
    <dbReference type="NCBI Taxonomy" id="1839801"/>
    <lineage>
        <taxon>Bacteria</taxon>
        <taxon>Bacillati</taxon>
        <taxon>Chloroflexota</taxon>
        <taxon>Dehalococcoidia</taxon>
        <taxon>Dehalococcoidales</taxon>
        <taxon>Dehalococcoidaceae</taxon>
        <taxon>Dehalogenimonas</taxon>
    </lineage>
</organism>
<dbReference type="GO" id="GO:0070181">
    <property type="term" value="F:small ribosomal subunit rRNA binding"/>
    <property type="evidence" value="ECO:0007669"/>
    <property type="project" value="TreeGrafter"/>
</dbReference>
<gene>
    <name evidence="4" type="primary">rpsF</name>
    <name evidence="5" type="ORF">Dform_01039</name>
</gene>
<evidence type="ECO:0000313" key="6">
    <source>
        <dbReference type="Proteomes" id="UP000185934"/>
    </source>
</evidence>
<dbReference type="HAMAP" id="MF_00360">
    <property type="entry name" value="Ribosomal_bS6"/>
    <property type="match status" value="1"/>
</dbReference>
<dbReference type="SUPFAM" id="SSF54995">
    <property type="entry name" value="Ribosomal protein S6"/>
    <property type="match status" value="1"/>
</dbReference>
<evidence type="ECO:0000313" key="5">
    <source>
        <dbReference type="EMBL" id="APV44375.1"/>
    </source>
</evidence>
<dbReference type="EMBL" id="CP018258">
    <property type="protein sequence ID" value="APV44375.1"/>
    <property type="molecule type" value="Genomic_DNA"/>
</dbReference>
<keyword evidence="6" id="KW-1185">Reference proteome</keyword>
<sequence length="141" mass="15991">MFDDIPCAIIPESFKSTIVFREDTSIAVKEKQTKAVTELLASRVEPVRNYELVIIFRPELTKEKVDAGVEHVTKTVKERGGNITSVEPWGKRKLAYPIKHQAEGIYNLIKFTAGSQVTKKLNADLRISEDVLRHLIVKIED</sequence>
<dbReference type="InterPro" id="IPR000529">
    <property type="entry name" value="Ribosomal_bS6"/>
</dbReference>
<accession>A0A1P8F7G7</accession>
<dbReference type="GO" id="GO:1990904">
    <property type="term" value="C:ribonucleoprotein complex"/>
    <property type="evidence" value="ECO:0007669"/>
    <property type="project" value="UniProtKB-KW"/>
</dbReference>
<dbReference type="InterPro" id="IPR020814">
    <property type="entry name" value="Ribosomal_S6_plastid/chlpt"/>
</dbReference>
<dbReference type="RefSeq" id="WP_083635364.1">
    <property type="nucleotide sequence ID" value="NZ_CP018258.1"/>
</dbReference>
<dbReference type="GO" id="GO:0003735">
    <property type="term" value="F:structural constituent of ribosome"/>
    <property type="evidence" value="ECO:0007669"/>
    <property type="project" value="InterPro"/>
</dbReference>
<dbReference type="OrthoDB" id="9812702at2"/>
<evidence type="ECO:0000256" key="1">
    <source>
        <dbReference type="ARBA" id="ARBA00009512"/>
    </source>
</evidence>
<dbReference type="GO" id="GO:0005737">
    <property type="term" value="C:cytoplasm"/>
    <property type="evidence" value="ECO:0007669"/>
    <property type="project" value="UniProtKB-ARBA"/>
</dbReference>
<keyword evidence="4" id="KW-0699">rRNA-binding</keyword>
<dbReference type="PANTHER" id="PTHR21011:SF1">
    <property type="entry name" value="SMALL RIBOSOMAL SUBUNIT PROTEIN BS6M"/>
    <property type="match status" value="1"/>
</dbReference>
<dbReference type="InterPro" id="IPR014717">
    <property type="entry name" value="Transl_elong_EF1B/ribsomal_bS6"/>
</dbReference>
<dbReference type="Gene3D" id="3.30.70.60">
    <property type="match status" value="1"/>
</dbReference>
<protein>
    <recommendedName>
        <fullName evidence="3 4">Small ribosomal subunit protein bS6</fullName>
    </recommendedName>
</protein>
<keyword evidence="4 5" id="KW-0689">Ribosomal protein</keyword>
<dbReference type="KEGG" id="dfo:Dform_01039"/>
<reference evidence="6" key="1">
    <citation type="submission" date="2016-11" db="EMBL/GenBank/DDBJ databases">
        <title>Dehalogenimonas formicexedens sp. nov., a chlorinated alkane respiring bacterium isolated from contaminated groundwater.</title>
        <authorList>
            <person name="Key T.A."/>
            <person name="Bowman K.S."/>
            <person name="Lee I."/>
            <person name="Chun J."/>
            <person name="Albuquerque L."/>
            <person name="da Costa M.S."/>
            <person name="Rainey F.A."/>
            <person name="Moe W.M."/>
        </authorList>
    </citation>
    <scope>NUCLEOTIDE SEQUENCE [LARGE SCALE GENOMIC DNA]</scope>
    <source>
        <strain evidence="6">NSZ-14</strain>
    </source>
</reference>
<keyword evidence="4" id="KW-0694">RNA-binding</keyword>
<dbReference type="GO" id="GO:0006412">
    <property type="term" value="P:translation"/>
    <property type="evidence" value="ECO:0007669"/>
    <property type="project" value="UniProtKB-UniRule"/>
</dbReference>
<dbReference type="Pfam" id="PF01250">
    <property type="entry name" value="Ribosomal_S6"/>
    <property type="match status" value="1"/>
</dbReference>
<dbReference type="STRING" id="1839801.Dform_01039"/>
<dbReference type="InterPro" id="IPR035980">
    <property type="entry name" value="Ribosomal_bS6_sf"/>
</dbReference>
<name>A0A1P8F7G7_9CHLR</name>
<evidence type="ECO:0000256" key="4">
    <source>
        <dbReference type="HAMAP-Rule" id="MF_00360"/>
    </source>
</evidence>
<dbReference type="AlphaFoldDB" id="A0A1P8F7G7"/>
<proteinExistence type="inferred from homology"/>
<dbReference type="CDD" id="cd00473">
    <property type="entry name" value="bS6"/>
    <property type="match status" value="1"/>
</dbReference>
<keyword evidence="4" id="KW-0687">Ribonucleoprotein</keyword>
<comment type="similarity">
    <text evidence="1 4">Belongs to the bacterial ribosomal protein bS6 family.</text>
</comment>
<dbReference type="GO" id="GO:0005840">
    <property type="term" value="C:ribosome"/>
    <property type="evidence" value="ECO:0007669"/>
    <property type="project" value="UniProtKB-KW"/>
</dbReference>
<comment type="function">
    <text evidence="2 4">Binds together with bS18 to 16S ribosomal RNA.</text>
</comment>
<evidence type="ECO:0000256" key="2">
    <source>
        <dbReference type="ARBA" id="ARBA00035104"/>
    </source>
</evidence>
<evidence type="ECO:0000256" key="3">
    <source>
        <dbReference type="ARBA" id="ARBA00035294"/>
    </source>
</evidence>
<dbReference type="PANTHER" id="PTHR21011">
    <property type="entry name" value="MITOCHONDRIAL 28S RIBOSOMAL PROTEIN S6"/>
    <property type="match status" value="1"/>
</dbReference>